<accession>A0A5E8GSW8</accession>
<evidence type="ECO:0000313" key="1">
    <source>
        <dbReference type="EMBL" id="EEE42835.2"/>
    </source>
</evidence>
<gene>
    <name evidence="1" type="ORF">SADFL11_PLAS7</name>
</gene>
<organism evidence="1 2">
    <name type="scientific">Roseibium alexandrii (strain DSM 17067 / NCIMB 14079 / DFL-11)</name>
    <name type="common">Labrenzia alexandrii</name>
    <dbReference type="NCBI Taxonomy" id="244592"/>
    <lineage>
        <taxon>Bacteria</taxon>
        <taxon>Pseudomonadati</taxon>
        <taxon>Pseudomonadota</taxon>
        <taxon>Alphaproteobacteria</taxon>
        <taxon>Hyphomicrobiales</taxon>
        <taxon>Stappiaceae</taxon>
        <taxon>Roseibium</taxon>
    </lineage>
</organism>
<dbReference type="EMBL" id="ACCU02000003">
    <property type="protein sequence ID" value="EEE42835.2"/>
    <property type="molecule type" value="Genomic_DNA"/>
</dbReference>
<dbReference type="AlphaFoldDB" id="A0A5E8GSW8"/>
<dbReference type="RefSeq" id="WP_040452008.1">
    <property type="nucleotide sequence ID" value="NZ_CM011002.1"/>
</dbReference>
<dbReference type="Proteomes" id="UP000004703">
    <property type="component" value="Chromosome"/>
</dbReference>
<protein>
    <submittedName>
        <fullName evidence="1">Uncharacterized protein</fullName>
    </submittedName>
</protein>
<comment type="caution">
    <text evidence="1">The sequence shown here is derived from an EMBL/GenBank/DDBJ whole genome shotgun (WGS) entry which is preliminary data.</text>
</comment>
<reference evidence="1 2" key="2">
    <citation type="submission" date="2013-04" db="EMBL/GenBank/DDBJ databases">
        <authorList>
            <person name="Fiebig A."/>
            <person name="Pradella S."/>
            <person name="Wagner-Doebler I."/>
        </authorList>
    </citation>
    <scope>NUCLEOTIDE SEQUENCE [LARGE SCALE GENOMIC DNA]</scope>
    <source>
        <strain evidence="2">DSM 17067 / NCIMB 14079 / DFL-11</strain>
    </source>
</reference>
<reference evidence="1 2" key="1">
    <citation type="submission" date="2008-01" db="EMBL/GenBank/DDBJ databases">
        <authorList>
            <person name="Wagner-Dobler I."/>
            <person name="Ferriera S."/>
            <person name="Johnson J."/>
            <person name="Kravitz S."/>
            <person name="Beeson K."/>
            <person name="Sutton G."/>
            <person name="Rogers Y.-H."/>
            <person name="Friedman R."/>
            <person name="Frazier M."/>
            <person name="Venter J.C."/>
        </authorList>
    </citation>
    <scope>NUCLEOTIDE SEQUENCE [LARGE SCALE GENOMIC DNA]</scope>
    <source>
        <strain evidence="2">DSM 17067 / NCIMB 14079 / DFL-11</strain>
    </source>
</reference>
<dbReference type="SUPFAM" id="SSF56672">
    <property type="entry name" value="DNA/RNA polymerases"/>
    <property type="match status" value="1"/>
</dbReference>
<dbReference type="Gene3D" id="1.10.1320.10">
    <property type="entry name" value="DNA-directed RNA polymerase, N-terminal domain"/>
    <property type="match status" value="1"/>
</dbReference>
<dbReference type="InterPro" id="IPR037159">
    <property type="entry name" value="RNA_POL_N_sf"/>
</dbReference>
<proteinExistence type="predicted"/>
<sequence>MTQPNMATKPTAQVSVADMEAQKRFEIHCIEEGVRRFRFQDQGGKPTEDGHTTRKGLADQTATRIIYDDILPGLIKRVTQMRDEAALYCLEPKGQFSLGMLPLALLDPEQTAVISLRGMMADEYSEKALAKKLTSVELKIGNMLFQQLEFEEWKAAEQAAAKEDKDYISKYKKLLAFLKGQPVNQKQWSRFMTKYGERRARKQRKDAIILGARMVQALIEEGQGWFEMSMIFERGHGAKVVRFSPEALAALKDQRENCELQKPVLRPMLCPPKPWVRTKQAS</sequence>
<dbReference type="InterPro" id="IPR043502">
    <property type="entry name" value="DNA/RNA_pol_sf"/>
</dbReference>
<name>A0A5E8GSW8_ROSAD</name>
<evidence type="ECO:0000313" key="2">
    <source>
        <dbReference type="Proteomes" id="UP000004703"/>
    </source>
</evidence>